<keyword evidence="4" id="KW-1185">Reference proteome</keyword>
<feature type="signal peptide" evidence="1">
    <location>
        <begin position="1"/>
        <end position="20"/>
    </location>
</feature>
<organism evidence="3 4">
    <name type="scientific">Orchesella dallaii</name>
    <dbReference type="NCBI Taxonomy" id="48710"/>
    <lineage>
        <taxon>Eukaryota</taxon>
        <taxon>Metazoa</taxon>
        <taxon>Ecdysozoa</taxon>
        <taxon>Arthropoda</taxon>
        <taxon>Hexapoda</taxon>
        <taxon>Collembola</taxon>
        <taxon>Entomobryomorpha</taxon>
        <taxon>Entomobryoidea</taxon>
        <taxon>Orchesellidae</taxon>
        <taxon>Orchesellinae</taxon>
        <taxon>Orchesella</taxon>
    </lineage>
</organism>
<gene>
    <name evidence="3" type="ORF">ODALV1_LOCUS7504</name>
</gene>
<dbReference type="EMBL" id="CAXLJM020000024">
    <property type="protein sequence ID" value="CAL8089931.1"/>
    <property type="molecule type" value="Genomic_DNA"/>
</dbReference>
<comment type="caution">
    <text evidence="3">The sequence shown here is derived from an EMBL/GenBank/DDBJ whole genome shotgun (WGS) entry which is preliminary data.</text>
</comment>
<proteinExistence type="predicted"/>
<protein>
    <recommendedName>
        <fullName evidence="2">Chitin-binding type-2 domain-containing protein</fullName>
    </recommendedName>
</protein>
<evidence type="ECO:0000313" key="4">
    <source>
        <dbReference type="Proteomes" id="UP001642540"/>
    </source>
</evidence>
<evidence type="ECO:0000259" key="2">
    <source>
        <dbReference type="PROSITE" id="PS50940"/>
    </source>
</evidence>
<sequence>MVSRSIFFAFIFCACTVAEGRLAGRKLRDGEPCDAPGYFGDANDCRKFYRCAEHPTEDENNPILLKYSFRCPNGTVFDEALSTCNHPEAVPNKPQNCQVYDPEEPSQGENTSGGYNGGQLVTQTVLTPQIPQLWYPTISIPQGNVIYLG</sequence>
<evidence type="ECO:0000313" key="3">
    <source>
        <dbReference type="EMBL" id="CAL8089931.1"/>
    </source>
</evidence>
<dbReference type="InterPro" id="IPR002557">
    <property type="entry name" value="Chitin-bd_dom"/>
</dbReference>
<accession>A0ABP1Q958</accession>
<reference evidence="3 4" key="1">
    <citation type="submission" date="2024-08" db="EMBL/GenBank/DDBJ databases">
        <authorList>
            <person name="Cucini C."/>
            <person name="Frati F."/>
        </authorList>
    </citation>
    <scope>NUCLEOTIDE SEQUENCE [LARGE SCALE GENOMIC DNA]</scope>
</reference>
<dbReference type="SMART" id="SM00494">
    <property type="entry name" value="ChtBD2"/>
    <property type="match status" value="1"/>
</dbReference>
<keyword evidence="1" id="KW-0732">Signal</keyword>
<feature type="chain" id="PRO_5045787948" description="Chitin-binding type-2 domain-containing protein" evidence="1">
    <location>
        <begin position="21"/>
        <end position="149"/>
    </location>
</feature>
<dbReference type="PROSITE" id="PS50940">
    <property type="entry name" value="CHIT_BIND_II"/>
    <property type="match status" value="1"/>
</dbReference>
<dbReference type="Pfam" id="PF01607">
    <property type="entry name" value="CBM_14"/>
    <property type="match status" value="1"/>
</dbReference>
<name>A0ABP1Q958_9HEXA</name>
<evidence type="ECO:0000256" key="1">
    <source>
        <dbReference type="SAM" id="SignalP"/>
    </source>
</evidence>
<dbReference type="Proteomes" id="UP001642540">
    <property type="component" value="Unassembled WGS sequence"/>
</dbReference>
<dbReference type="SUPFAM" id="SSF57625">
    <property type="entry name" value="Invertebrate chitin-binding proteins"/>
    <property type="match status" value="1"/>
</dbReference>
<feature type="domain" description="Chitin-binding type-2" evidence="2">
    <location>
        <begin position="30"/>
        <end position="99"/>
    </location>
</feature>
<dbReference type="Gene3D" id="2.170.140.10">
    <property type="entry name" value="Chitin binding domain"/>
    <property type="match status" value="1"/>
</dbReference>
<dbReference type="PROSITE" id="PS51257">
    <property type="entry name" value="PROKAR_LIPOPROTEIN"/>
    <property type="match status" value="1"/>
</dbReference>
<dbReference type="InterPro" id="IPR036508">
    <property type="entry name" value="Chitin-bd_dom_sf"/>
</dbReference>